<dbReference type="Proteomes" id="UP000886724">
    <property type="component" value="Unassembled WGS sequence"/>
</dbReference>
<protein>
    <submittedName>
        <fullName evidence="4">Spore germination protein</fullName>
    </submittedName>
</protein>
<feature type="transmembrane region" description="Helical" evidence="3">
    <location>
        <begin position="253"/>
        <end position="275"/>
    </location>
</feature>
<evidence type="ECO:0000313" key="4">
    <source>
        <dbReference type="EMBL" id="HIX81184.1"/>
    </source>
</evidence>
<name>A0A9D1XKU6_9FIRM</name>
<dbReference type="InterPro" id="IPR004995">
    <property type="entry name" value="Spore_Ger"/>
</dbReference>
<comment type="caution">
    <text evidence="4">The sequence shown here is derived from an EMBL/GenBank/DDBJ whole genome shotgun (WGS) entry which is preliminary data.</text>
</comment>
<dbReference type="GO" id="GO:0016020">
    <property type="term" value="C:membrane"/>
    <property type="evidence" value="ECO:0007669"/>
    <property type="project" value="InterPro"/>
</dbReference>
<reference evidence="4" key="1">
    <citation type="journal article" date="2021" name="PeerJ">
        <title>Extensive microbial diversity within the chicken gut microbiome revealed by metagenomics and culture.</title>
        <authorList>
            <person name="Gilroy R."/>
            <person name="Ravi A."/>
            <person name="Getino M."/>
            <person name="Pursley I."/>
            <person name="Horton D.L."/>
            <person name="Alikhan N.F."/>
            <person name="Baker D."/>
            <person name="Gharbi K."/>
            <person name="Hall N."/>
            <person name="Watson M."/>
            <person name="Adriaenssens E.M."/>
            <person name="Foster-Nyarko E."/>
            <person name="Jarju S."/>
            <person name="Secka A."/>
            <person name="Antonio M."/>
            <person name="Oren A."/>
            <person name="Chaudhuri R.R."/>
            <person name="La Ragione R."/>
            <person name="Hildebrand F."/>
            <person name="Pallen M.J."/>
        </authorList>
    </citation>
    <scope>NUCLEOTIDE SEQUENCE</scope>
    <source>
        <strain evidence="4">ChiGjej1B1-14440</strain>
    </source>
</reference>
<dbReference type="AlphaFoldDB" id="A0A9D1XKU6"/>
<evidence type="ECO:0000313" key="5">
    <source>
        <dbReference type="Proteomes" id="UP000886724"/>
    </source>
</evidence>
<evidence type="ECO:0000256" key="1">
    <source>
        <dbReference type="ARBA" id="ARBA00005278"/>
    </source>
</evidence>
<feature type="transmembrane region" description="Helical" evidence="3">
    <location>
        <begin position="396"/>
        <end position="416"/>
    </location>
</feature>
<dbReference type="Pfam" id="PF03323">
    <property type="entry name" value="GerA"/>
    <property type="match status" value="1"/>
</dbReference>
<keyword evidence="2 3" id="KW-0472">Membrane</keyword>
<reference evidence="4" key="2">
    <citation type="submission" date="2021-04" db="EMBL/GenBank/DDBJ databases">
        <authorList>
            <person name="Gilroy R."/>
        </authorList>
    </citation>
    <scope>NUCLEOTIDE SEQUENCE</scope>
    <source>
        <strain evidence="4">ChiGjej1B1-14440</strain>
    </source>
</reference>
<gene>
    <name evidence="4" type="ORF">H9980_04330</name>
</gene>
<feature type="transmembrane region" description="Helical" evidence="3">
    <location>
        <begin position="365"/>
        <end position="390"/>
    </location>
</feature>
<sequence>MKNPSFDINTRILDYNNEKVSISFLSSLCGDDMVAYIVEGITNNRGETLKDCINNGAITEEPDHQKALYAMLSGCALVAYRDKEYVVDTRRYPNRSVEEPETEKSVRGSKDGFNESILTCAGLIRRRIKTMDLVLQKYTIGKNNPLDICVCYLDSVVDKQMLDTVTKRVKEIKNDDLVMTDRAVEEIILNQSYNPFPLVRYSERPDVVATHILDGKIAIICDTSSSVMMLPTTIFEILEHVEEHRQTPIIGTFIRLIRCSAVLLSIYLVPLWLLISSHGNLDIYFLGQVLLMELSIELLRIATIHTPTPLSNAMGMIAAVLLGQFAIDLGFFSEEILLFCAIGDVGGFATPNYELSLTNKYIKIFLIIFVGLLGWAGFIVFHIILIGYLISIKPLGVSYLYPLIPFDGKALWNFIIRKPKTKKGSKTVT</sequence>
<keyword evidence="3" id="KW-0812">Transmembrane</keyword>
<dbReference type="PANTHER" id="PTHR22550:SF9">
    <property type="entry name" value="STAGE V SPORULATION PROTEIN AF"/>
    <property type="match status" value="1"/>
</dbReference>
<keyword evidence="3" id="KW-1133">Transmembrane helix</keyword>
<dbReference type="EMBL" id="DXET01000099">
    <property type="protein sequence ID" value="HIX81184.1"/>
    <property type="molecule type" value="Genomic_DNA"/>
</dbReference>
<organism evidence="4 5">
    <name type="scientific">Candidatus Erysipelatoclostridium merdavium</name>
    <dbReference type="NCBI Taxonomy" id="2838566"/>
    <lineage>
        <taxon>Bacteria</taxon>
        <taxon>Bacillati</taxon>
        <taxon>Bacillota</taxon>
        <taxon>Erysipelotrichia</taxon>
        <taxon>Erysipelotrichales</taxon>
        <taxon>Erysipelotrichales incertae sedis</taxon>
    </lineage>
</organism>
<accession>A0A9D1XKU6</accession>
<dbReference type="PIRSF" id="PIRSF005690">
    <property type="entry name" value="GerBA"/>
    <property type="match status" value="1"/>
</dbReference>
<dbReference type="GO" id="GO:0009847">
    <property type="term" value="P:spore germination"/>
    <property type="evidence" value="ECO:0007669"/>
    <property type="project" value="InterPro"/>
</dbReference>
<dbReference type="PANTHER" id="PTHR22550">
    <property type="entry name" value="SPORE GERMINATION PROTEIN"/>
    <property type="match status" value="1"/>
</dbReference>
<evidence type="ECO:0000256" key="3">
    <source>
        <dbReference type="SAM" id="Phobius"/>
    </source>
</evidence>
<proteinExistence type="inferred from homology"/>
<comment type="similarity">
    <text evidence="1">Belongs to the GerABKA family.</text>
</comment>
<dbReference type="InterPro" id="IPR050768">
    <property type="entry name" value="UPF0353/GerABKA_families"/>
</dbReference>
<evidence type="ECO:0000256" key="2">
    <source>
        <dbReference type="ARBA" id="ARBA00023136"/>
    </source>
</evidence>